<sequence>MKSLIVATLVILGSVWCQENLLDHLPDPANLPNLQDININDIETAVVENYTKDALQMLKQKCANVSGGDQVFNELENKAKSLQTFLVDTVNVTQVMLELEEAKKTGSMDEVFAKYCAKKPDVMTRLRDITETFKKCLLPDEQVSLERKLNLTEKMVHFLCEKDGDKLAMFIANGGEECLQSKAEGLQGCMNKSSGLLPTDSWNTMTLVQVDEKVCQEFPVVEECVVTVLEECKIKTPANIIGALFRYLRKNMDCAPQKEEVVSPDGRTLNAMLTQDHNRLKRQYDQSQLMVQGRIQQKCQKNSADPNAFATLDYTFEEFRSALKANVFLNPGNCLHLKKDTELKMDDFLKNLKICLHPKEDFVPTFIRNAIDAIFNYLCDDNGKVLKEYRNSKGLQCLYSTDLQPLRNCVKPPTSAVGDAVLKHEEFCEDVTYLRKCIKKELISKCNQDPDFETISRQILKIADGKCAGYSIFVNTFLVVALVLFHVRKYLF</sequence>
<keyword evidence="1" id="KW-1133">Transmembrane helix</keyword>
<keyword evidence="4" id="KW-1185">Reference proteome</keyword>
<name>A0AAW1LU88_POPJA</name>
<feature type="chain" id="PRO_5044002171" evidence="2">
    <location>
        <begin position="18"/>
        <end position="492"/>
    </location>
</feature>
<comment type="caution">
    <text evidence="3">The sequence shown here is derived from an EMBL/GenBank/DDBJ whole genome shotgun (WGS) entry which is preliminary data.</text>
</comment>
<feature type="signal peptide" evidence="2">
    <location>
        <begin position="1"/>
        <end position="17"/>
    </location>
</feature>
<feature type="transmembrane region" description="Helical" evidence="1">
    <location>
        <begin position="468"/>
        <end position="487"/>
    </location>
</feature>
<evidence type="ECO:0000256" key="1">
    <source>
        <dbReference type="SAM" id="Phobius"/>
    </source>
</evidence>
<dbReference type="EMBL" id="JASPKY010000098">
    <property type="protein sequence ID" value="KAK9737566.1"/>
    <property type="molecule type" value="Genomic_DNA"/>
</dbReference>
<proteinExistence type="predicted"/>
<dbReference type="Pfam" id="PF07165">
    <property type="entry name" value="DUF1397"/>
    <property type="match status" value="2"/>
</dbReference>
<keyword evidence="1" id="KW-0812">Transmembrane</keyword>
<dbReference type="PANTHER" id="PTHR20997">
    <property type="entry name" value="EG:BACR42I17.2 PROTEIN-RELATED"/>
    <property type="match status" value="1"/>
</dbReference>
<protein>
    <submittedName>
        <fullName evidence="3">Uncharacterized protein</fullName>
    </submittedName>
</protein>
<dbReference type="InterPro" id="IPR009832">
    <property type="entry name" value="DUF1397"/>
</dbReference>
<gene>
    <name evidence="3" type="ORF">QE152_g10630</name>
</gene>
<reference evidence="3 4" key="1">
    <citation type="journal article" date="2024" name="BMC Genomics">
        <title>De novo assembly and annotation of Popillia japonica's genome with initial clues to its potential as an invasive pest.</title>
        <authorList>
            <person name="Cucini C."/>
            <person name="Boschi S."/>
            <person name="Funari R."/>
            <person name="Cardaioli E."/>
            <person name="Iannotti N."/>
            <person name="Marturano G."/>
            <person name="Paoli F."/>
            <person name="Bruttini M."/>
            <person name="Carapelli A."/>
            <person name="Frati F."/>
            <person name="Nardi F."/>
        </authorList>
    </citation>
    <scope>NUCLEOTIDE SEQUENCE [LARGE SCALE GENOMIC DNA]</scope>
    <source>
        <strain evidence="3">DMR45628</strain>
    </source>
</reference>
<dbReference type="AlphaFoldDB" id="A0AAW1LU88"/>
<keyword evidence="1" id="KW-0472">Membrane</keyword>
<evidence type="ECO:0000256" key="2">
    <source>
        <dbReference type="SAM" id="SignalP"/>
    </source>
</evidence>
<dbReference type="PANTHER" id="PTHR20997:SF2">
    <property type="entry name" value="EG:BACR42I17.2 PROTEIN-RELATED"/>
    <property type="match status" value="1"/>
</dbReference>
<accession>A0AAW1LU88</accession>
<dbReference type="Proteomes" id="UP001458880">
    <property type="component" value="Unassembled WGS sequence"/>
</dbReference>
<keyword evidence="2" id="KW-0732">Signal</keyword>
<evidence type="ECO:0000313" key="3">
    <source>
        <dbReference type="EMBL" id="KAK9737566.1"/>
    </source>
</evidence>
<organism evidence="3 4">
    <name type="scientific">Popillia japonica</name>
    <name type="common">Japanese beetle</name>
    <dbReference type="NCBI Taxonomy" id="7064"/>
    <lineage>
        <taxon>Eukaryota</taxon>
        <taxon>Metazoa</taxon>
        <taxon>Ecdysozoa</taxon>
        <taxon>Arthropoda</taxon>
        <taxon>Hexapoda</taxon>
        <taxon>Insecta</taxon>
        <taxon>Pterygota</taxon>
        <taxon>Neoptera</taxon>
        <taxon>Endopterygota</taxon>
        <taxon>Coleoptera</taxon>
        <taxon>Polyphaga</taxon>
        <taxon>Scarabaeiformia</taxon>
        <taxon>Scarabaeidae</taxon>
        <taxon>Rutelinae</taxon>
        <taxon>Popillia</taxon>
    </lineage>
</organism>
<evidence type="ECO:0000313" key="4">
    <source>
        <dbReference type="Proteomes" id="UP001458880"/>
    </source>
</evidence>